<gene>
    <name evidence="3" type="ORF">IW256_000622</name>
</gene>
<accession>A0A931GNL0</accession>
<evidence type="ECO:0000313" key="3">
    <source>
        <dbReference type="EMBL" id="MBG6086509.1"/>
    </source>
</evidence>
<proteinExistence type="predicted"/>
<dbReference type="RefSeq" id="WP_197009501.1">
    <property type="nucleotide sequence ID" value="NZ_BAABES010000013.1"/>
</dbReference>
<comment type="caution">
    <text evidence="3">The sequence shown here is derived from an EMBL/GenBank/DDBJ whole genome shotgun (WGS) entry which is preliminary data.</text>
</comment>
<keyword evidence="2" id="KW-0812">Transmembrane</keyword>
<reference evidence="3" key="1">
    <citation type="submission" date="2020-11" db="EMBL/GenBank/DDBJ databases">
        <title>Sequencing the genomes of 1000 actinobacteria strains.</title>
        <authorList>
            <person name="Klenk H.-P."/>
        </authorList>
    </citation>
    <scope>NUCLEOTIDE SEQUENCE</scope>
    <source>
        <strain evidence="3">DSM 43175</strain>
    </source>
</reference>
<evidence type="ECO:0000313" key="4">
    <source>
        <dbReference type="Proteomes" id="UP000614047"/>
    </source>
</evidence>
<protein>
    <submittedName>
        <fullName evidence="3">Uncharacterized protein</fullName>
    </submittedName>
</protein>
<name>A0A931GNL0_9ACTN</name>
<dbReference type="AlphaFoldDB" id="A0A931GNL0"/>
<keyword evidence="2" id="KW-1133">Transmembrane helix</keyword>
<feature type="transmembrane region" description="Helical" evidence="2">
    <location>
        <begin position="33"/>
        <end position="54"/>
    </location>
</feature>
<feature type="region of interest" description="Disordered" evidence="1">
    <location>
        <begin position="57"/>
        <end position="82"/>
    </location>
</feature>
<dbReference type="Proteomes" id="UP000614047">
    <property type="component" value="Unassembled WGS sequence"/>
</dbReference>
<organism evidence="3 4">
    <name type="scientific">Actinomadura viridis</name>
    <dbReference type="NCBI Taxonomy" id="58110"/>
    <lineage>
        <taxon>Bacteria</taxon>
        <taxon>Bacillati</taxon>
        <taxon>Actinomycetota</taxon>
        <taxon>Actinomycetes</taxon>
        <taxon>Streptosporangiales</taxon>
        <taxon>Thermomonosporaceae</taxon>
        <taxon>Actinomadura</taxon>
    </lineage>
</organism>
<keyword evidence="2" id="KW-0472">Membrane</keyword>
<keyword evidence="4" id="KW-1185">Reference proteome</keyword>
<evidence type="ECO:0000256" key="2">
    <source>
        <dbReference type="SAM" id="Phobius"/>
    </source>
</evidence>
<evidence type="ECO:0000256" key="1">
    <source>
        <dbReference type="SAM" id="MobiDB-lite"/>
    </source>
</evidence>
<sequence>MPPSTARHRGPGFLFYYDEDVPAPRRGRLAANAVRAATIGAVLVLVTLLSLALGPAMHPQADRRDSAPALPDGDATPASTPR</sequence>
<dbReference type="EMBL" id="JADOUA010000001">
    <property type="protein sequence ID" value="MBG6086509.1"/>
    <property type="molecule type" value="Genomic_DNA"/>
</dbReference>